<proteinExistence type="predicted"/>
<evidence type="ECO:0000313" key="2">
    <source>
        <dbReference type="EMBL" id="MBO8448860.1"/>
    </source>
</evidence>
<name>A0A9D9HC74_9BACT</name>
<keyword evidence="1" id="KW-0472">Membrane</keyword>
<evidence type="ECO:0000256" key="1">
    <source>
        <dbReference type="SAM" id="Phobius"/>
    </source>
</evidence>
<dbReference type="EMBL" id="JADIMQ010000088">
    <property type="protein sequence ID" value="MBO8448860.1"/>
    <property type="molecule type" value="Genomic_DNA"/>
</dbReference>
<evidence type="ECO:0000313" key="3">
    <source>
        <dbReference type="Proteomes" id="UP000810252"/>
    </source>
</evidence>
<comment type="caution">
    <text evidence="2">The sequence shown here is derived from an EMBL/GenBank/DDBJ whole genome shotgun (WGS) entry which is preliminary data.</text>
</comment>
<keyword evidence="1" id="KW-1133">Transmembrane helix</keyword>
<accession>A0A9D9HC74</accession>
<protein>
    <submittedName>
        <fullName evidence="2">Uncharacterized protein</fullName>
    </submittedName>
</protein>
<reference evidence="2" key="1">
    <citation type="submission" date="2020-10" db="EMBL/GenBank/DDBJ databases">
        <authorList>
            <person name="Gilroy R."/>
        </authorList>
    </citation>
    <scope>NUCLEOTIDE SEQUENCE</scope>
    <source>
        <strain evidence="2">20514</strain>
    </source>
</reference>
<feature type="transmembrane region" description="Helical" evidence="1">
    <location>
        <begin position="99"/>
        <end position="120"/>
    </location>
</feature>
<feature type="transmembrane region" description="Helical" evidence="1">
    <location>
        <begin position="26"/>
        <end position="50"/>
    </location>
</feature>
<organism evidence="2 3">
    <name type="scientific">Candidatus Cryptobacteroides merdigallinarum</name>
    <dbReference type="NCBI Taxonomy" id="2840770"/>
    <lineage>
        <taxon>Bacteria</taxon>
        <taxon>Pseudomonadati</taxon>
        <taxon>Bacteroidota</taxon>
        <taxon>Bacteroidia</taxon>
        <taxon>Bacteroidales</taxon>
        <taxon>Candidatus Cryptobacteroides</taxon>
    </lineage>
</organism>
<keyword evidence="1" id="KW-0812">Transmembrane</keyword>
<dbReference type="Proteomes" id="UP000810252">
    <property type="component" value="Unassembled WGS sequence"/>
</dbReference>
<feature type="transmembrane region" description="Helical" evidence="1">
    <location>
        <begin position="62"/>
        <end position="87"/>
    </location>
</feature>
<gene>
    <name evidence="2" type="ORF">IAC29_06275</name>
</gene>
<dbReference type="AlphaFoldDB" id="A0A9D9HC74"/>
<sequence>MIVSAGITAWGYAVGFSDISVDTLLYWAYILAIVGIVIAIVFGITISAINNPKNLIKMAIELVAVVIVVGAVYMLSSGAPAIGYVGAEVSATTLKVTDTLLNLTYLLCALAIIAIIYGGIRNAIHNK</sequence>
<reference evidence="2" key="2">
    <citation type="journal article" date="2021" name="PeerJ">
        <title>Extensive microbial diversity within the chicken gut microbiome revealed by metagenomics and culture.</title>
        <authorList>
            <person name="Gilroy R."/>
            <person name="Ravi A."/>
            <person name="Getino M."/>
            <person name="Pursley I."/>
            <person name="Horton D.L."/>
            <person name="Alikhan N.F."/>
            <person name="Baker D."/>
            <person name="Gharbi K."/>
            <person name="Hall N."/>
            <person name="Watson M."/>
            <person name="Adriaenssens E.M."/>
            <person name="Foster-Nyarko E."/>
            <person name="Jarju S."/>
            <person name="Secka A."/>
            <person name="Antonio M."/>
            <person name="Oren A."/>
            <person name="Chaudhuri R.R."/>
            <person name="La Ragione R."/>
            <person name="Hildebrand F."/>
            <person name="Pallen M.J."/>
        </authorList>
    </citation>
    <scope>NUCLEOTIDE SEQUENCE</scope>
    <source>
        <strain evidence="2">20514</strain>
    </source>
</reference>